<accession>A0ABU0ZSG8</accession>
<evidence type="ECO:0000313" key="1">
    <source>
        <dbReference type="EMBL" id="MDQ7909976.1"/>
    </source>
</evidence>
<keyword evidence="2" id="KW-1185">Reference proteome</keyword>
<organism evidence="1 2">
    <name type="scientific">Phytohabitans maris</name>
    <dbReference type="NCBI Taxonomy" id="3071409"/>
    <lineage>
        <taxon>Bacteria</taxon>
        <taxon>Bacillati</taxon>
        <taxon>Actinomycetota</taxon>
        <taxon>Actinomycetes</taxon>
        <taxon>Micromonosporales</taxon>
        <taxon>Micromonosporaceae</taxon>
    </lineage>
</organism>
<gene>
    <name evidence="1" type="ORF">RB614_36310</name>
</gene>
<dbReference type="Proteomes" id="UP001230908">
    <property type="component" value="Unassembled WGS sequence"/>
</dbReference>
<dbReference type="RefSeq" id="WP_308717231.1">
    <property type="nucleotide sequence ID" value="NZ_JAVHUY010000049.1"/>
</dbReference>
<evidence type="ECO:0000313" key="2">
    <source>
        <dbReference type="Proteomes" id="UP001230908"/>
    </source>
</evidence>
<name>A0ABU0ZSG8_9ACTN</name>
<comment type="caution">
    <text evidence="1">The sequence shown here is derived from an EMBL/GenBank/DDBJ whole genome shotgun (WGS) entry which is preliminary data.</text>
</comment>
<protein>
    <submittedName>
        <fullName evidence="1">U32 family peptidase</fullName>
    </submittedName>
</protein>
<dbReference type="EMBL" id="JAVHUY010000049">
    <property type="protein sequence ID" value="MDQ7909976.1"/>
    <property type="molecule type" value="Genomic_DNA"/>
</dbReference>
<sequence>MTLDRARQWLTRVGLPGADPGDPVASTARFADGGMYKWEVAGALDAASVAALADRLGGFGLRLHQATNTVGTMRYLDAQLTDLVQTCAGLGVQLRMAVGPRGLFDIGGQKLASGVVAAASAYRLRGTDQLAQAVDDVAHASDLGIRGFLVFDEGLLTVLARLRASGLLPAGTRLKASSNMGAANPAHVRLLAEAGADSVNVQRDLDVRMLAAIRAATPAALDVHTDNPRSTGGFVRGYDVPEIVRVAAPVYLKSGNAAQDFSDEAPSARQIDAIAHQILLDDQLLRRMFPAAVASDRAEF</sequence>
<proteinExistence type="predicted"/>
<reference evidence="1 2" key="1">
    <citation type="submission" date="2023-08" db="EMBL/GenBank/DDBJ databases">
        <title>Phytohabitans sansha sp. nov., isolated from marine sediment.</title>
        <authorList>
            <person name="Zhao Y."/>
            <person name="Yi K."/>
        </authorList>
    </citation>
    <scope>NUCLEOTIDE SEQUENCE [LARGE SCALE GENOMIC DNA]</scope>
    <source>
        <strain evidence="1 2">ZYX-F-186</strain>
    </source>
</reference>